<dbReference type="Pfam" id="PF13488">
    <property type="entry name" value="Gly-zipper_Omp"/>
    <property type="match status" value="1"/>
</dbReference>
<dbReference type="PROSITE" id="PS51257">
    <property type="entry name" value="PROKAR_LIPOPROTEIN"/>
    <property type="match status" value="1"/>
</dbReference>
<feature type="domain" description="Glycine zipper" evidence="2">
    <location>
        <begin position="34"/>
        <end position="77"/>
    </location>
</feature>
<keyword evidence="4" id="KW-1185">Reference proteome</keyword>
<accession>A0ABZ1CBE3</accession>
<protein>
    <submittedName>
        <fullName evidence="3">Glycine zipper domain-containing protein</fullName>
    </submittedName>
</protein>
<organism evidence="3 4">
    <name type="scientific">Actomonas aquatica</name>
    <dbReference type="NCBI Taxonomy" id="2866162"/>
    <lineage>
        <taxon>Bacteria</taxon>
        <taxon>Pseudomonadati</taxon>
        <taxon>Verrucomicrobiota</taxon>
        <taxon>Opitutia</taxon>
        <taxon>Opitutales</taxon>
        <taxon>Opitutaceae</taxon>
        <taxon>Actomonas</taxon>
    </lineage>
</organism>
<keyword evidence="1" id="KW-0732">Signal</keyword>
<reference evidence="3 4" key="1">
    <citation type="submission" date="2023-12" db="EMBL/GenBank/DDBJ databases">
        <title>Description of an unclassified Opitutus bacterium of Verrucomicrobiota.</title>
        <authorList>
            <person name="Zhang D.-F."/>
        </authorList>
    </citation>
    <scope>NUCLEOTIDE SEQUENCE [LARGE SCALE GENOMIC DNA]</scope>
    <source>
        <strain evidence="3 4">WL0086</strain>
    </source>
</reference>
<dbReference type="EMBL" id="CP139781">
    <property type="protein sequence ID" value="WRQ89007.1"/>
    <property type="molecule type" value="Genomic_DNA"/>
</dbReference>
<dbReference type="RefSeq" id="WP_221030882.1">
    <property type="nucleotide sequence ID" value="NZ_CP139781.1"/>
</dbReference>
<proteinExistence type="predicted"/>
<evidence type="ECO:0000313" key="4">
    <source>
        <dbReference type="Proteomes" id="UP000738431"/>
    </source>
</evidence>
<evidence type="ECO:0000313" key="3">
    <source>
        <dbReference type="EMBL" id="WRQ89007.1"/>
    </source>
</evidence>
<evidence type="ECO:0000259" key="2">
    <source>
        <dbReference type="Pfam" id="PF13488"/>
    </source>
</evidence>
<feature type="signal peptide" evidence="1">
    <location>
        <begin position="1"/>
        <end position="22"/>
    </location>
</feature>
<sequence length="151" mass="15959">MKKTLTSSVVGLGLLLMVGCSAPNTHERRGTEAGAVAGAIIGGIIGHQSGETAAGAAIGAAVGGTAGAAMGAAKDREEDRRYERGTVRAQPVQDQYGYTLQDYMQLMTDEEMEILQARADARPEVPMGQLLTDREKANLRRREVADKEIGS</sequence>
<name>A0ABZ1CBE3_9BACT</name>
<gene>
    <name evidence="3" type="ORF">K1X11_006280</name>
</gene>
<evidence type="ECO:0000256" key="1">
    <source>
        <dbReference type="SAM" id="SignalP"/>
    </source>
</evidence>
<dbReference type="InterPro" id="IPR039567">
    <property type="entry name" value="Gly-zipper"/>
</dbReference>
<feature type="chain" id="PRO_5046842280" evidence="1">
    <location>
        <begin position="23"/>
        <end position="151"/>
    </location>
</feature>
<dbReference type="Proteomes" id="UP000738431">
    <property type="component" value="Chromosome"/>
</dbReference>